<reference evidence="1" key="1">
    <citation type="journal article" date="2017" name="J. Antimicrob. Chemother.">
        <title>Major role of pKpQIL-like plasmids in the early dissemination of KPC-type carbapenemases in the UK.</title>
        <authorList>
            <person name="Doumith M."/>
            <person name="Findlay J."/>
            <person name="Hirani H."/>
            <person name="Hopkins K.L."/>
            <person name="Livermore D.M."/>
            <person name="Dodgson A."/>
            <person name="Woodford N."/>
        </authorList>
    </citation>
    <scope>NUCLEOTIDE SEQUENCE</scope>
    <source>
        <plasmid evidence="1">pKpQIL-D1</plasmid>
    </source>
</reference>
<accession>A0A1X9QA84</accession>
<dbReference type="AlphaFoldDB" id="A0A1X9QA84"/>
<protein>
    <submittedName>
        <fullName evidence="1">Uncharacterized protein</fullName>
    </submittedName>
</protein>
<proteinExistence type="predicted"/>
<organism evidence="1">
    <name type="scientific">Klebsiella pneumoniae</name>
    <dbReference type="NCBI Taxonomy" id="573"/>
    <lineage>
        <taxon>Bacteria</taxon>
        <taxon>Pseudomonadati</taxon>
        <taxon>Pseudomonadota</taxon>
        <taxon>Gammaproteobacteria</taxon>
        <taxon>Enterobacterales</taxon>
        <taxon>Enterobacteriaceae</taxon>
        <taxon>Klebsiella/Raoultella group</taxon>
        <taxon>Klebsiella</taxon>
        <taxon>Klebsiella pneumoniae complex</taxon>
    </lineage>
</organism>
<sequence length="83" mass="9474">MVVPLYRNFSAPLCITSRCLTFSIVYALRVCQHSDRYIVQPGILSGGQNIKTMEIKPMAYVNPYMKGGGKYEFKIRGKPKRRS</sequence>
<dbReference type="EMBL" id="KY798505">
    <property type="protein sequence ID" value="ARQ19455.1"/>
    <property type="molecule type" value="Genomic_DNA"/>
</dbReference>
<dbReference type="RefSeq" id="WP_317581185.1">
    <property type="nucleotide sequence ID" value="NZ_JASGPA010000020.1"/>
</dbReference>
<geneLocation type="plasmid" evidence="1">
    <name>pKpQIL-D1</name>
</geneLocation>
<name>A0A1X9QA84_KLEPN</name>
<evidence type="ECO:0000313" key="1">
    <source>
        <dbReference type="EMBL" id="ARQ19455.1"/>
    </source>
</evidence>
<keyword evidence="1" id="KW-0614">Plasmid</keyword>